<name>A0A6J4PI78_9CYAN</name>
<evidence type="ECO:0000313" key="1">
    <source>
        <dbReference type="EMBL" id="CAA9411628.1"/>
    </source>
</evidence>
<gene>
    <name evidence="1" type="ORF">AVDCRST_MAG94-6463</name>
</gene>
<reference evidence="1" key="1">
    <citation type="submission" date="2020-02" db="EMBL/GenBank/DDBJ databases">
        <authorList>
            <person name="Meier V. D."/>
        </authorList>
    </citation>
    <scope>NUCLEOTIDE SEQUENCE</scope>
    <source>
        <strain evidence="1">AVDCRST_MAG94</strain>
    </source>
</reference>
<organism evidence="1">
    <name type="scientific">uncultured Leptolyngbya sp</name>
    <dbReference type="NCBI Taxonomy" id="332963"/>
    <lineage>
        <taxon>Bacteria</taxon>
        <taxon>Bacillati</taxon>
        <taxon>Cyanobacteriota</taxon>
        <taxon>Cyanophyceae</taxon>
        <taxon>Leptolyngbyales</taxon>
        <taxon>Leptolyngbyaceae</taxon>
        <taxon>Leptolyngbya group</taxon>
        <taxon>Leptolyngbya</taxon>
        <taxon>environmental samples</taxon>
    </lineage>
</organism>
<dbReference type="AlphaFoldDB" id="A0A6J4PI78"/>
<dbReference type="EMBL" id="CADCTY010002223">
    <property type="protein sequence ID" value="CAA9411628.1"/>
    <property type="molecule type" value="Genomic_DNA"/>
</dbReference>
<sequence length="90" mass="9930">MRNLPKDKSQFLKAFSGRHHAKMLKVILISLNNASSSTFATKAGSVLAVATAANLLCQSWNTSSRASPPVANSWIWCVYRPLAQVDRRLE</sequence>
<accession>A0A6J4PI78</accession>
<proteinExistence type="predicted"/>
<protein>
    <submittedName>
        <fullName evidence="1">Uncharacterized protein</fullName>
    </submittedName>
</protein>